<evidence type="ECO:0000256" key="1">
    <source>
        <dbReference type="SAM" id="Phobius"/>
    </source>
</evidence>
<keyword evidence="1" id="KW-1133">Transmembrane helix</keyword>
<sequence length="215" mass="24759">MKRFIFVFILLISFMVSGLTISEEIKQTSKSLLLPGWGLVRVQETAPAKIFAGSEILLISATLSFYLKSEYELNNSIDYGSYTLTKDISEYPSDILLKMESYNSSDEYNASLYTKARQVYPNNIKKQIEYVESRTIPDSLSWNFKETEDRYNYSSMRANSRRFREFMLYSISGIAINHISSAVFTYFKSSEFFKPVEFNGGFGINSFRISVGVKF</sequence>
<keyword evidence="1" id="KW-0812">Transmembrane</keyword>
<evidence type="ECO:0000313" key="2">
    <source>
        <dbReference type="EMBL" id="HAV92347.1"/>
    </source>
</evidence>
<name>A0A350H9Y1_UNCW3</name>
<dbReference type="EMBL" id="DMZY01000121">
    <property type="protein sequence ID" value="HAV92347.1"/>
    <property type="molecule type" value="Genomic_DNA"/>
</dbReference>
<proteinExistence type="predicted"/>
<dbReference type="AlphaFoldDB" id="A0A350H9Y1"/>
<feature type="transmembrane region" description="Helical" evidence="1">
    <location>
        <begin position="166"/>
        <end position="187"/>
    </location>
</feature>
<dbReference type="Proteomes" id="UP000264062">
    <property type="component" value="Unassembled WGS sequence"/>
</dbReference>
<gene>
    <name evidence="2" type="ORF">DCW38_04115</name>
</gene>
<comment type="caution">
    <text evidence="2">The sequence shown here is derived from an EMBL/GenBank/DDBJ whole genome shotgun (WGS) entry which is preliminary data.</text>
</comment>
<organism evidence="2 3">
    <name type="scientific">candidate division WOR-3 bacterium</name>
    <dbReference type="NCBI Taxonomy" id="2052148"/>
    <lineage>
        <taxon>Bacteria</taxon>
        <taxon>Bacteria division WOR-3</taxon>
    </lineage>
</organism>
<evidence type="ECO:0000313" key="3">
    <source>
        <dbReference type="Proteomes" id="UP000264062"/>
    </source>
</evidence>
<evidence type="ECO:0008006" key="4">
    <source>
        <dbReference type="Google" id="ProtNLM"/>
    </source>
</evidence>
<accession>A0A350H9Y1</accession>
<protein>
    <recommendedName>
        <fullName evidence="4">DUF5683 domain-containing protein</fullName>
    </recommendedName>
</protein>
<keyword evidence="1" id="KW-0472">Membrane</keyword>
<reference evidence="2 3" key="1">
    <citation type="journal article" date="2018" name="Nat. Biotechnol.">
        <title>A standardized bacterial taxonomy based on genome phylogeny substantially revises the tree of life.</title>
        <authorList>
            <person name="Parks D.H."/>
            <person name="Chuvochina M."/>
            <person name="Waite D.W."/>
            <person name="Rinke C."/>
            <person name="Skarshewski A."/>
            <person name="Chaumeil P.A."/>
            <person name="Hugenholtz P."/>
        </authorList>
    </citation>
    <scope>NUCLEOTIDE SEQUENCE [LARGE SCALE GENOMIC DNA]</scope>
    <source>
        <strain evidence="2">UBA9956</strain>
    </source>
</reference>